<name>A0ABZ2VC19_9RHOB</name>
<dbReference type="Proteomes" id="UP001440612">
    <property type="component" value="Chromosome"/>
</dbReference>
<protein>
    <submittedName>
        <fullName evidence="5">HpcH/HpaI aldolase/citrate lyase family protein</fullName>
    </submittedName>
</protein>
<dbReference type="RefSeq" id="WP_341368916.1">
    <property type="nucleotide sequence ID" value="NZ_CP150951.2"/>
</dbReference>
<evidence type="ECO:0000313" key="5">
    <source>
        <dbReference type="EMBL" id="WZC50819.1"/>
    </source>
</evidence>
<organism evidence="5 6">
    <name type="scientific">Yoonia phaeophyticola</name>
    <dbReference type="NCBI Taxonomy" id="3137369"/>
    <lineage>
        <taxon>Bacteria</taxon>
        <taxon>Pseudomonadati</taxon>
        <taxon>Pseudomonadota</taxon>
        <taxon>Alphaproteobacteria</taxon>
        <taxon>Rhodobacterales</taxon>
        <taxon>Paracoccaceae</taxon>
        <taxon>Yoonia</taxon>
    </lineage>
</organism>
<accession>A0ABZ2VC19</accession>
<dbReference type="PANTHER" id="PTHR30502">
    <property type="entry name" value="2-KETO-3-DEOXY-L-RHAMNONATE ALDOLASE"/>
    <property type="match status" value="1"/>
</dbReference>
<proteinExistence type="inferred from homology"/>
<dbReference type="InterPro" id="IPR015813">
    <property type="entry name" value="Pyrv/PenolPyrv_kinase-like_dom"/>
</dbReference>
<evidence type="ECO:0000313" key="6">
    <source>
        <dbReference type="Proteomes" id="UP001440612"/>
    </source>
</evidence>
<feature type="domain" description="HpcH/HpaI aldolase/citrate lyase" evidence="4">
    <location>
        <begin position="18"/>
        <end position="241"/>
    </location>
</feature>
<dbReference type="Pfam" id="PF03328">
    <property type="entry name" value="HpcH_HpaI"/>
    <property type="match status" value="1"/>
</dbReference>
<evidence type="ECO:0000256" key="2">
    <source>
        <dbReference type="ARBA" id="ARBA00022723"/>
    </source>
</evidence>
<reference evidence="6" key="1">
    <citation type="submission" date="2024-04" db="EMBL/GenBank/DDBJ databases">
        <title>Phylogenomic analyses of a clade within the roseobacter group suggest taxonomic reassignments of species of the genera Aestuariivita, Citreicella, Loktanella, Nautella, Pelagibaca, Ruegeria, Thalassobius, Thiobacimonas and Tropicibacter, and the proposal o.</title>
        <authorList>
            <person name="Jeon C.O."/>
        </authorList>
    </citation>
    <scope>NUCLEOTIDE SEQUENCE [LARGE SCALE GENOMIC DNA]</scope>
    <source>
        <strain evidence="6">BS5-3</strain>
    </source>
</reference>
<dbReference type="InterPro" id="IPR005000">
    <property type="entry name" value="Aldolase/citrate-lyase_domain"/>
</dbReference>
<dbReference type="EMBL" id="CP150951">
    <property type="protein sequence ID" value="WZC50819.1"/>
    <property type="molecule type" value="Genomic_DNA"/>
</dbReference>
<gene>
    <name evidence="5" type="ORF">AABB29_09515</name>
</gene>
<evidence type="ECO:0000256" key="1">
    <source>
        <dbReference type="ARBA" id="ARBA00005568"/>
    </source>
</evidence>
<dbReference type="Gene3D" id="3.20.20.60">
    <property type="entry name" value="Phosphoenolpyruvate-binding domains"/>
    <property type="match status" value="1"/>
</dbReference>
<dbReference type="InterPro" id="IPR050251">
    <property type="entry name" value="HpcH-HpaI_aldolase"/>
</dbReference>
<dbReference type="GO" id="GO:0016829">
    <property type="term" value="F:lyase activity"/>
    <property type="evidence" value="ECO:0007669"/>
    <property type="project" value="UniProtKB-KW"/>
</dbReference>
<keyword evidence="2" id="KW-0479">Metal-binding</keyword>
<keyword evidence="6" id="KW-1185">Reference proteome</keyword>
<evidence type="ECO:0000259" key="4">
    <source>
        <dbReference type="Pfam" id="PF03328"/>
    </source>
</evidence>
<comment type="similarity">
    <text evidence="1">Belongs to the HpcH/HpaI aldolase family.</text>
</comment>
<sequence length="259" mass="27686">MNVLENKFLAAIREGRKQIGLWVSLSSNYAADVVAGTGFDWLLIDMEHSPNDVNMVLGQLQAIEARGGKAIVRPPWNDKVVVKRLLDIGAQSLLFPMVQSVDEAEAAVAATRYPPQGIRGVAGSIRASQFGRITDYFDKVHDETCVIVQAETRAAVAQVVDIANVSGVDGVFFGPADIAADMGLLGRHMDDAVWDVIMDGARKLIAQGVPVGTLVTDPAFAARLLDEGFTFVACGLDTHILATGADALLAKVREGTKEK</sequence>
<dbReference type="SUPFAM" id="SSF51621">
    <property type="entry name" value="Phosphoenolpyruvate/pyruvate domain"/>
    <property type="match status" value="1"/>
</dbReference>
<evidence type="ECO:0000256" key="3">
    <source>
        <dbReference type="ARBA" id="ARBA00023239"/>
    </source>
</evidence>
<keyword evidence="3 5" id="KW-0456">Lyase</keyword>
<dbReference type="InterPro" id="IPR040442">
    <property type="entry name" value="Pyrv_kinase-like_dom_sf"/>
</dbReference>
<dbReference type="PANTHER" id="PTHR30502:SF0">
    <property type="entry name" value="PHOSPHOENOLPYRUVATE CARBOXYLASE FAMILY PROTEIN"/>
    <property type="match status" value="1"/>
</dbReference>